<evidence type="ECO:0000313" key="6">
    <source>
        <dbReference type="EMBL" id="ELP92031.1"/>
    </source>
</evidence>
<keyword evidence="6" id="KW-0418">Kinase</keyword>
<dbReference type="SMART" id="SM00261">
    <property type="entry name" value="FU"/>
    <property type="match status" value="3"/>
</dbReference>
<dbReference type="Gene3D" id="1.10.510.10">
    <property type="entry name" value="Transferase(Phosphotransferase) domain 1"/>
    <property type="match status" value="1"/>
</dbReference>
<dbReference type="SMART" id="SM00220">
    <property type="entry name" value="S_TKc"/>
    <property type="match status" value="1"/>
</dbReference>
<dbReference type="EC" id="2.7.11.25" evidence="6"/>
<dbReference type="PANTHER" id="PTHR45756:SF1">
    <property type="entry name" value="PROTEIN KINASE DOMAIN CONTAINING PROTEIN"/>
    <property type="match status" value="1"/>
</dbReference>
<evidence type="ECO:0000256" key="1">
    <source>
        <dbReference type="ARBA" id="ARBA00022741"/>
    </source>
</evidence>
<feature type="binding site" evidence="3">
    <location>
        <position position="1523"/>
    </location>
    <ligand>
        <name>ATP</name>
        <dbReference type="ChEBI" id="CHEBI:30616"/>
    </ligand>
</feature>
<keyword evidence="4" id="KW-0812">Transmembrane</keyword>
<dbReference type="RefSeq" id="XP_004258802.1">
    <property type="nucleotide sequence ID" value="XM_004258754.1"/>
</dbReference>
<keyword evidence="2 3" id="KW-0067">ATP-binding</keyword>
<dbReference type="InterPro" id="IPR053215">
    <property type="entry name" value="TKL_Ser/Thr_kinase"/>
</dbReference>
<dbReference type="Gene3D" id="3.30.200.20">
    <property type="entry name" value="Phosphorylase Kinase, domain 1"/>
    <property type="match status" value="1"/>
</dbReference>
<name>A0A0A1UE40_ENTIV</name>
<keyword evidence="1 3" id="KW-0547">Nucleotide-binding</keyword>
<dbReference type="GeneID" id="14891018"/>
<evidence type="ECO:0000256" key="3">
    <source>
        <dbReference type="PROSITE-ProRule" id="PRU10141"/>
    </source>
</evidence>
<evidence type="ECO:0000259" key="5">
    <source>
        <dbReference type="PROSITE" id="PS50011"/>
    </source>
</evidence>
<keyword evidence="6" id="KW-0808">Transferase</keyword>
<dbReference type="PROSITE" id="PS00108">
    <property type="entry name" value="PROTEIN_KINASE_ST"/>
    <property type="match status" value="1"/>
</dbReference>
<dbReference type="InterPro" id="IPR006212">
    <property type="entry name" value="Furin_repeat"/>
</dbReference>
<evidence type="ECO:0000256" key="4">
    <source>
        <dbReference type="SAM" id="Phobius"/>
    </source>
</evidence>
<keyword evidence="7" id="KW-1185">Reference proteome</keyword>
<sequence>MLHDNMIIVDKKIKILTTNVYIFRFCVISKKFQKLKFTKFSFFFSFFFRFQETDNLFEISPGFNNGTLFYRIDNKWDCVYDISNPDFTNVTFRGFSIFNTQQWTRFDVYPDCCSKEVSRQDMNTFTVIDDVLPVTKSLYFLYRDTAFSRPYQSIFIYEFFNTVAWNIDTKHIIPGSTISMISSSTPEASLRHTVNVYNYRFNLTSAYTNSSILSYAKYNLSFKNTPIPFVNISGRTEIYLSDEDSVDKCQYRYTTDLTARSAPPTNGNLKMHNLCTTGNFKRMALCASTVEDDYKDCTCTYDPQEYIYLNEYADCTYMSELLTLTITVNQDVVPFEHLWNTFSTTPDMAVHSLIIPKGRNITFLGKVILPDSPILITGSVIFKSILVITRDDLYYDIGTFSVEEINIDNLKNRNTSICFVGRCGMEQTACERVFNSAGIKEKRCGSGSKNRYLPLDSEVNCDCRQSDSAHYYQSDCTLMSTDRLYRFDLFVAFDYIGGDAPRYWSSLTVLAPIKISGVSTIVDGLCNFEKSGRVELYGALRCKKVVLSSSSEIVGYEGSQLKSYDFAFIDKITNKNSKAVIHMGSGSFQSDGSMTVKVDPSQNECFEFASAKGLNSHSMDGTLISDKKYSLVVLGNLVRICPITKINKEVICDFKTSEYNGFVFDQCPCDNEGCVFRVDANVKELDFSQFTDLVFEGQFIIQNSLVIRNTDRVTFKSIKIENLTKELVSVDVIGGIITEIESPMIVSSTNSSEFYGNTIQFTYRPKGAFPVLLSGELFVINIDTIYTNAIELTNFKGLITTPQGMDIKKNGRGETSSTLSLQANERGKYESVVVNNNEYEILTCTHNDQSRSCHEKVEIEHCVFYLDDRYCVSCMEYYRLNTRLNVCEKISIANCKREEQSVCVQCAEKYELKNGLCQPVNIENCDFYKNNWCRKAQGGYYPVTSSTKKCSPHTLVCNSVSSLICSTGYILHNKLCVLPSTQNAVVSSNYNTIVCSKGYYIFKGVCVSCFSKYGNCELCTLFSCTLCKIGSVLNNGVCIQSIGCQAIQSSNCQQCLSGYYNKESCRPCGENCEICSFTGECQVCSPQYYKSGFNCYTNMSQFNTTHCTTEKNGECYTCDDHFYATHFGCFECSSNCSTCTLQSDLCTSCPSSYILQDHICLPEAFYSDSCLRLNAKYCSLCPTNYFHSSENYCKQCPLNSISCANTTHVFECSSGYFLFQNQCKKISEISNCQKTNDFGCALCYDGFALINSLCVSCSDLCQQCHFSDEHEICDLCELNYVIDNFECYPLSSIQKCSEADGEKCTKCETGYTLSAGRCRKLSRWYIYVIVAAVVVILFIIVILTILIVKKVIYQKVRVRQEHVRKITDVSSRTDLVFCCVGIVTDKPTIEFDGLLQVNNERSSALYLGNVGVDKVKVQPTIIGNGKYDIFITPELAILRKNEVCQFTVHLTPKCSTHIDDKIVFSLHNFAKNTSTSFSIYIDGYTEKTSIIDFDELTIDTKIGEGGFGIVYRGYFREAEVAIKTIKEGVDEMEYRDVNSPDTPMNSEFTKEVEMLEKFKCEQIVTFFGACFLPTKMCLVTEFAKFGSLSYLISKKKILTKYLRVKLCLDAAMGILYLHENGILHRDIKPDNILVFSLDTQEKVNAKLTDFGSARNINRLMTNMTFTKGIGTPVYMAPEVLDRKRYRTTADVYSFGIAMYEIIGWKAAFSMKDPQFNFPWKIAEYVMAGKRPKITKNIHEEEFSIIDGAWKMQPEERLRMAEIVEKIKKRLLKIKKE</sequence>
<accession>A0A0A1UE40</accession>
<organism evidence="6 7">
    <name type="scientific">Entamoeba invadens IP1</name>
    <dbReference type="NCBI Taxonomy" id="370355"/>
    <lineage>
        <taxon>Eukaryota</taxon>
        <taxon>Amoebozoa</taxon>
        <taxon>Evosea</taxon>
        <taxon>Archamoebae</taxon>
        <taxon>Mastigamoebida</taxon>
        <taxon>Entamoebidae</taxon>
        <taxon>Entamoeba</taxon>
    </lineage>
</organism>
<dbReference type="GO" id="GO:0004709">
    <property type="term" value="F:MAP kinase kinase kinase activity"/>
    <property type="evidence" value="ECO:0007669"/>
    <property type="project" value="UniProtKB-EC"/>
</dbReference>
<dbReference type="OMA" id="CANTTHV"/>
<keyword evidence="4" id="KW-1133">Transmembrane helix</keyword>
<dbReference type="GO" id="GO:0005524">
    <property type="term" value="F:ATP binding"/>
    <property type="evidence" value="ECO:0007669"/>
    <property type="project" value="UniProtKB-UniRule"/>
</dbReference>
<dbReference type="InterPro" id="IPR009030">
    <property type="entry name" value="Growth_fac_rcpt_cys_sf"/>
</dbReference>
<gene>
    <name evidence="6" type="ORF">EIN_291300</name>
</gene>
<dbReference type="Pfam" id="PF00069">
    <property type="entry name" value="Pkinase"/>
    <property type="match status" value="1"/>
</dbReference>
<dbReference type="PROSITE" id="PS50011">
    <property type="entry name" value="PROTEIN_KINASE_DOM"/>
    <property type="match status" value="1"/>
</dbReference>
<evidence type="ECO:0000256" key="2">
    <source>
        <dbReference type="ARBA" id="ARBA00022840"/>
    </source>
</evidence>
<dbReference type="SUPFAM" id="SSF57184">
    <property type="entry name" value="Growth factor receptor domain"/>
    <property type="match status" value="4"/>
</dbReference>
<dbReference type="Proteomes" id="UP000014680">
    <property type="component" value="Unassembled WGS sequence"/>
</dbReference>
<proteinExistence type="predicted"/>
<feature type="transmembrane region" description="Helical" evidence="4">
    <location>
        <begin position="1324"/>
        <end position="1348"/>
    </location>
</feature>
<reference evidence="6 7" key="1">
    <citation type="submission" date="2012-10" db="EMBL/GenBank/DDBJ databases">
        <authorList>
            <person name="Zafar N."/>
            <person name="Inman J."/>
            <person name="Hall N."/>
            <person name="Lorenzi H."/>
            <person name="Caler E."/>
        </authorList>
    </citation>
    <scope>NUCLEOTIDE SEQUENCE [LARGE SCALE GENOMIC DNA]</scope>
    <source>
        <strain evidence="6 7">IP1</strain>
    </source>
</reference>
<dbReference type="OrthoDB" id="346907at2759"/>
<protein>
    <submittedName>
        <fullName evidence="6">Protein serine/threonine kinase, putative</fullName>
        <ecNumber evidence="6">2.7.11.25</ecNumber>
    </submittedName>
</protein>
<keyword evidence="4" id="KW-0472">Membrane</keyword>
<dbReference type="KEGG" id="eiv:EIN_291300"/>
<dbReference type="PANTHER" id="PTHR45756">
    <property type="entry name" value="PALMITOYLTRANSFERASE"/>
    <property type="match status" value="1"/>
</dbReference>
<feature type="domain" description="Protein kinase" evidence="5">
    <location>
        <begin position="1496"/>
        <end position="1771"/>
    </location>
</feature>
<evidence type="ECO:0000313" key="7">
    <source>
        <dbReference type="Proteomes" id="UP000014680"/>
    </source>
</evidence>
<dbReference type="InterPro" id="IPR011009">
    <property type="entry name" value="Kinase-like_dom_sf"/>
</dbReference>
<dbReference type="InterPro" id="IPR017441">
    <property type="entry name" value="Protein_kinase_ATP_BS"/>
</dbReference>
<dbReference type="SUPFAM" id="SSF56112">
    <property type="entry name" value="Protein kinase-like (PK-like)"/>
    <property type="match status" value="1"/>
</dbReference>
<dbReference type="VEuPathDB" id="AmoebaDB:EIN_291300"/>
<dbReference type="EMBL" id="KB206397">
    <property type="protein sequence ID" value="ELP92031.1"/>
    <property type="molecule type" value="Genomic_DNA"/>
</dbReference>
<dbReference type="InterPro" id="IPR008271">
    <property type="entry name" value="Ser/Thr_kinase_AS"/>
</dbReference>
<dbReference type="PROSITE" id="PS00107">
    <property type="entry name" value="PROTEIN_KINASE_ATP"/>
    <property type="match status" value="1"/>
</dbReference>
<dbReference type="InterPro" id="IPR000719">
    <property type="entry name" value="Prot_kinase_dom"/>
</dbReference>